<keyword evidence="3" id="KW-1185">Reference proteome</keyword>
<protein>
    <submittedName>
        <fullName evidence="2">Uncharacterized protein</fullName>
    </submittedName>
</protein>
<organism evidence="2 3">
    <name type="scientific">Skeletonema marinoi</name>
    <dbReference type="NCBI Taxonomy" id="267567"/>
    <lineage>
        <taxon>Eukaryota</taxon>
        <taxon>Sar</taxon>
        <taxon>Stramenopiles</taxon>
        <taxon>Ochrophyta</taxon>
        <taxon>Bacillariophyta</taxon>
        <taxon>Coscinodiscophyceae</taxon>
        <taxon>Thalassiosirophycidae</taxon>
        <taxon>Thalassiosirales</taxon>
        <taxon>Skeletonemataceae</taxon>
        <taxon>Skeletonema</taxon>
        <taxon>Skeletonema marinoi-dohrnii complex</taxon>
    </lineage>
</organism>
<accession>A0AAD8Y541</accession>
<dbReference type="Proteomes" id="UP001224775">
    <property type="component" value="Unassembled WGS sequence"/>
</dbReference>
<gene>
    <name evidence="2" type="ORF">QTG54_009492</name>
</gene>
<reference evidence="2" key="1">
    <citation type="submission" date="2023-06" db="EMBL/GenBank/DDBJ databases">
        <title>Survivors Of The Sea: Transcriptome response of Skeletonema marinoi to long-term dormancy.</title>
        <authorList>
            <person name="Pinder M.I.M."/>
            <person name="Kourtchenko O."/>
            <person name="Robertson E.K."/>
            <person name="Larsson T."/>
            <person name="Maumus F."/>
            <person name="Osuna-Cruz C.M."/>
            <person name="Vancaester E."/>
            <person name="Stenow R."/>
            <person name="Vandepoele K."/>
            <person name="Ploug H."/>
            <person name="Bruchert V."/>
            <person name="Godhe A."/>
            <person name="Topel M."/>
        </authorList>
    </citation>
    <scope>NUCLEOTIDE SEQUENCE</scope>
    <source>
        <strain evidence="2">R05AC</strain>
    </source>
</reference>
<dbReference type="EMBL" id="JATAAI010000017">
    <property type="protein sequence ID" value="KAK1739733.1"/>
    <property type="molecule type" value="Genomic_DNA"/>
</dbReference>
<keyword evidence="1" id="KW-0732">Signal</keyword>
<dbReference type="AlphaFoldDB" id="A0AAD8Y541"/>
<proteinExistence type="predicted"/>
<evidence type="ECO:0000313" key="2">
    <source>
        <dbReference type="EMBL" id="KAK1739733.1"/>
    </source>
</evidence>
<feature type="chain" id="PRO_5042198609" evidence="1">
    <location>
        <begin position="18"/>
        <end position="264"/>
    </location>
</feature>
<name>A0AAD8Y541_9STRA</name>
<evidence type="ECO:0000256" key="1">
    <source>
        <dbReference type="SAM" id="SignalP"/>
    </source>
</evidence>
<sequence>MATFFLLFIFQLHTLTSFGVNSFTTKSSSSYQSATTPCYRRAAQTTLYFSNPVDDDNRNTIPSNIDDIDEKDDDTNGIDRSVSLLERARIISYRIAMSASALSLCVLAVDDIGFLEGTGANIDQLVEQSSNALPILAGGTLSLCPVPRNKIFEVGTTSLGLAAIGSGFVSNVGDIQQVIGSIPWSLSILALMTVSIREIYYFGVEYKQECIITLLTLALMFDHNNHVPFTFPLCALGMSILAAGKLFEPCEEDLVPSNSEFLAK</sequence>
<comment type="caution">
    <text evidence="2">The sequence shown here is derived from an EMBL/GenBank/DDBJ whole genome shotgun (WGS) entry which is preliminary data.</text>
</comment>
<feature type="signal peptide" evidence="1">
    <location>
        <begin position="1"/>
        <end position="17"/>
    </location>
</feature>
<evidence type="ECO:0000313" key="3">
    <source>
        <dbReference type="Proteomes" id="UP001224775"/>
    </source>
</evidence>